<gene>
    <name evidence="1" type="ORF">BV25DRAFT_1805158</name>
</gene>
<name>A0ACB8T0T7_9AGAM</name>
<protein>
    <submittedName>
        <fullName evidence="1">Uncharacterized protein</fullName>
    </submittedName>
</protein>
<organism evidence="1 2">
    <name type="scientific">Artomyces pyxidatus</name>
    <dbReference type="NCBI Taxonomy" id="48021"/>
    <lineage>
        <taxon>Eukaryota</taxon>
        <taxon>Fungi</taxon>
        <taxon>Dikarya</taxon>
        <taxon>Basidiomycota</taxon>
        <taxon>Agaricomycotina</taxon>
        <taxon>Agaricomycetes</taxon>
        <taxon>Russulales</taxon>
        <taxon>Auriscalpiaceae</taxon>
        <taxon>Artomyces</taxon>
    </lineage>
</organism>
<reference evidence="1" key="1">
    <citation type="submission" date="2021-03" db="EMBL/GenBank/DDBJ databases">
        <authorList>
            <consortium name="DOE Joint Genome Institute"/>
            <person name="Ahrendt S."/>
            <person name="Looney B.P."/>
            <person name="Miyauchi S."/>
            <person name="Morin E."/>
            <person name="Drula E."/>
            <person name="Courty P.E."/>
            <person name="Chicoki N."/>
            <person name="Fauchery L."/>
            <person name="Kohler A."/>
            <person name="Kuo A."/>
            <person name="Labutti K."/>
            <person name="Pangilinan J."/>
            <person name="Lipzen A."/>
            <person name="Riley R."/>
            <person name="Andreopoulos W."/>
            <person name="He G."/>
            <person name="Johnson J."/>
            <person name="Barry K.W."/>
            <person name="Grigoriev I.V."/>
            <person name="Nagy L."/>
            <person name="Hibbett D."/>
            <person name="Henrissat B."/>
            <person name="Matheny P.B."/>
            <person name="Labbe J."/>
            <person name="Martin F."/>
        </authorList>
    </citation>
    <scope>NUCLEOTIDE SEQUENCE</scope>
    <source>
        <strain evidence="1">HHB10654</strain>
    </source>
</reference>
<reference evidence="1" key="2">
    <citation type="journal article" date="2022" name="New Phytol.">
        <title>Evolutionary transition to the ectomycorrhizal habit in the genomes of a hyperdiverse lineage of mushroom-forming fungi.</title>
        <authorList>
            <person name="Looney B."/>
            <person name="Miyauchi S."/>
            <person name="Morin E."/>
            <person name="Drula E."/>
            <person name="Courty P.E."/>
            <person name="Kohler A."/>
            <person name="Kuo A."/>
            <person name="LaButti K."/>
            <person name="Pangilinan J."/>
            <person name="Lipzen A."/>
            <person name="Riley R."/>
            <person name="Andreopoulos W."/>
            <person name="He G."/>
            <person name="Johnson J."/>
            <person name="Nolan M."/>
            <person name="Tritt A."/>
            <person name="Barry K.W."/>
            <person name="Grigoriev I.V."/>
            <person name="Nagy L.G."/>
            <person name="Hibbett D."/>
            <person name="Henrissat B."/>
            <person name="Matheny P.B."/>
            <person name="Labbe J."/>
            <person name="Martin F.M."/>
        </authorList>
    </citation>
    <scope>NUCLEOTIDE SEQUENCE</scope>
    <source>
        <strain evidence="1">HHB10654</strain>
    </source>
</reference>
<accession>A0ACB8T0T7</accession>
<dbReference type="EMBL" id="MU277211">
    <property type="protein sequence ID" value="KAI0061718.1"/>
    <property type="molecule type" value="Genomic_DNA"/>
</dbReference>
<keyword evidence="2" id="KW-1185">Reference proteome</keyword>
<comment type="caution">
    <text evidence="1">The sequence shown here is derived from an EMBL/GenBank/DDBJ whole genome shotgun (WGS) entry which is preliminary data.</text>
</comment>
<sequence>MASGDHDYLDYPIGPSDGPVQVIRLSNFSLADHLQKLAEEAEKNNPFIPPIGCPIAKLPNELLSQIFTIGAEADDEDEEEEADMMNMFEDDESDSGDDDEPEHEFQVLVSHVCRRWRDVALQTPTLWTTLDFSDGPPFHKSRTWIERSKECPLDIDLDCTDVAPRKKQRLPDGRITPDDLPAVRDLIMPHLARWRTFEFMANDFTVVHNLMLTLAGAGEATHLEALQLYHYEDTEQYETFAPPALKAPLVPFGGRAPALVHLALWGIHVDWEACHFLEGLKVLELAYHAMDVRPSYENLVRILHRSPELETLTLCLSGPGGEPKEWPKDVVEIPSVTTLVLAFHDCDYISDLMQRFSFPNLKSLALDFDAEDYSTFINQLAGPSPGQTQSFLGGLISLKISGLQCNLDALNKFYSALSNLTALSLNCYHLDEVFFTNLFPPEHGSAPKSRDVRTGVWLPRLDTLTTSGIDGSQMHELVLARRDHPIKRVNMDMDDDVDERDEAWLRSALEHFDFFEGSEDEDDDENEVVEFDDDDADDHSF</sequence>
<proteinExistence type="predicted"/>
<evidence type="ECO:0000313" key="2">
    <source>
        <dbReference type="Proteomes" id="UP000814140"/>
    </source>
</evidence>
<dbReference type="Proteomes" id="UP000814140">
    <property type="component" value="Unassembled WGS sequence"/>
</dbReference>
<evidence type="ECO:0000313" key="1">
    <source>
        <dbReference type="EMBL" id="KAI0061718.1"/>
    </source>
</evidence>